<comment type="caution">
    <text evidence="1">The sequence shown here is derived from an EMBL/GenBank/DDBJ whole genome shotgun (WGS) entry which is preliminary data.</text>
</comment>
<evidence type="ECO:0000313" key="2">
    <source>
        <dbReference type="Proteomes" id="UP000828048"/>
    </source>
</evidence>
<dbReference type="EMBL" id="CM037156">
    <property type="protein sequence ID" value="KAH7837884.1"/>
    <property type="molecule type" value="Genomic_DNA"/>
</dbReference>
<evidence type="ECO:0000313" key="1">
    <source>
        <dbReference type="EMBL" id="KAH7837884.1"/>
    </source>
</evidence>
<organism evidence="1 2">
    <name type="scientific">Vaccinium darrowii</name>
    <dbReference type="NCBI Taxonomy" id="229202"/>
    <lineage>
        <taxon>Eukaryota</taxon>
        <taxon>Viridiplantae</taxon>
        <taxon>Streptophyta</taxon>
        <taxon>Embryophyta</taxon>
        <taxon>Tracheophyta</taxon>
        <taxon>Spermatophyta</taxon>
        <taxon>Magnoliopsida</taxon>
        <taxon>eudicotyledons</taxon>
        <taxon>Gunneridae</taxon>
        <taxon>Pentapetalae</taxon>
        <taxon>asterids</taxon>
        <taxon>Ericales</taxon>
        <taxon>Ericaceae</taxon>
        <taxon>Vaccinioideae</taxon>
        <taxon>Vaccinieae</taxon>
        <taxon>Vaccinium</taxon>
    </lineage>
</organism>
<keyword evidence="2" id="KW-1185">Reference proteome</keyword>
<reference evidence="1 2" key="1">
    <citation type="journal article" date="2021" name="Hortic Res">
        <title>High-quality reference genome and annotation aids understanding of berry development for evergreen blueberry (Vaccinium darrowii).</title>
        <authorList>
            <person name="Yu J."/>
            <person name="Hulse-Kemp A.M."/>
            <person name="Babiker E."/>
            <person name="Staton M."/>
        </authorList>
    </citation>
    <scope>NUCLEOTIDE SEQUENCE [LARGE SCALE GENOMIC DNA]</scope>
    <source>
        <strain evidence="2">cv. NJ 8807/NJ 8810</strain>
        <tissue evidence="1">Young leaf</tissue>
    </source>
</reference>
<protein>
    <submittedName>
        <fullName evidence="1">Uncharacterized protein</fullName>
    </submittedName>
</protein>
<proteinExistence type="predicted"/>
<accession>A0ACB7XBW2</accession>
<sequence>MQIQELSEEINRDIETISPMGCEDLASEEDQNSEEIPEPMIGMSFGLEGEARDYYARYATTKGFVVITRSSHKRRDGQTTNITYACHRGGKPRTNALNPLKAHPTSKTDCKASINLSLQADGKWRLNSMELKHNHEMCPNKARYLKGNRVLPPSAKWTIELNRLAGIKMNKAADEAMDSEAKSERVVAKLLEAVAENKVWKPPVNRKQPVIEKIIRKIKKSTKNCKASRGNAKSIPVSVDHMDVELQNIHTVEIGEVVTQGSVNYSCSTTAAYGSGAVVVAGEGKDYGGAVVTGEGGDRGVAGESGDRGGSLGNRGSVQQRRRMAVVRWWSPEKEKITVVQWSPVKVAIGVSPVKVGIAGSGWFESPPRNSLTTGQRVIILGEENGLHFLRLNFKWN</sequence>
<dbReference type="Proteomes" id="UP000828048">
    <property type="component" value="Chromosome 6"/>
</dbReference>
<gene>
    <name evidence="1" type="ORF">Vadar_019237</name>
</gene>
<name>A0ACB7XBW2_9ERIC</name>